<keyword evidence="2" id="KW-1185">Reference proteome</keyword>
<reference evidence="3" key="2">
    <citation type="submission" date="2025-08" db="UniProtKB">
        <authorList>
            <consortium name="RefSeq"/>
        </authorList>
    </citation>
    <scope>IDENTIFICATION</scope>
    <source>
        <tissue evidence="3">Leaf</tissue>
    </source>
</reference>
<evidence type="ECO:0000313" key="3">
    <source>
        <dbReference type="RefSeq" id="XP_056841755.1"/>
    </source>
</evidence>
<dbReference type="RefSeq" id="XP_056841755.1">
    <property type="nucleotide sequence ID" value="XM_056985775.1"/>
</dbReference>
<dbReference type="GO" id="GO:0005777">
    <property type="term" value="C:peroxisome"/>
    <property type="evidence" value="ECO:0007669"/>
    <property type="project" value="InterPro"/>
</dbReference>
<dbReference type="GeneID" id="130494931"/>
<sequence length="162" mass="18530">MEEEEQSESRIFVWWDVQSCVVPRGYDPLRICGAIKSAMESLGFWGSLQVAAVGDGKRITKDMVERFIATGIEFESVDMEVEHGNQYRIFSSIDKWKRLQYPPGTVVVVISSDSGYRPILRSLRESGFRTVNFSKPDWYKVLDLGPRLDPRQYGFAPILEEG</sequence>
<dbReference type="InterPro" id="IPR024768">
    <property type="entry name" value="Marf1"/>
</dbReference>
<organism evidence="2 3">
    <name type="scientific">Raphanus sativus</name>
    <name type="common">Radish</name>
    <name type="synonym">Raphanus raphanistrum var. sativus</name>
    <dbReference type="NCBI Taxonomy" id="3726"/>
    <lineage>
        <taxon>Eukaryota</taxon>
        <taxon>Viridiplantae</taxon>
        <taxon>Streptophyta</taxon>
        <taxon>Embryophyta</taxon>
        <taxon>Tracheophyta</taxon>
        <taxon>Spermatophyta</taxon>
        <taxon>Magnoliopsida</taxon>
        <taxon>eudicotyledons</taxon>
        <taxon>Gunneridae</taxon>
        <taxon>Pentapetalae</taxon>
        <taxon>rosids</taxon>
        <taxon>malvids</taxon>
        <taxon>Brassicales</taxon>
        <taxon>Brassicaceae</taxon>
        <taxon>Brassiceae</taxon>
        <taxon>Raphanus</taxon>
    </lineage>
</organism>
<evidence type="ECO:0000259" key="1">
    <source>
        <dbReference type="Pfam" id="PF01936"/>
    </source>
</evidence>
<gene>
    <name evidence="3" type="primary">LOC130494931</name>
</gene>
<accession>A0A9W3BR10</accession>
<evidence type="ECO:0000313" key="2">
    <source>
        <dbReference type="Proteomes" id="UP000504610"/>
    </source>
</evidence>
<dbReference type="OrthoDB" id="10495233at2759"/>
<feature type="domain" description="NYN" evidence="1">
    <location>
        <begin position="10"/>
        <end position="134"/>
    </location>
</feature>
<dbReference type="GO" id="GO:0010468">
    <property type="term" value="P:regulation of gene expression"/>
    <property type="evidence" value="ECO:0007669"/>
    <property type="project" value="InterPro"/>
</dbReference>
<dbReference type="GO" id="GO:0004540">
    <property type="term" value="F:RNA nuclease activity"/>
    <property type="evidence" value="ECO:0007669"/>
    <property type="project" value="InterPro"/>
</dbReference>
<reference evidence="2" key="1">
    <citation type="journal article" date="2019" name="Database">
        <title>The radish genome database (RadishGD): an integrated information resource for radish genomics.</title>
        <authorList>
            <person name="Yu H.J."/>
            <person name="Baek S."/>
            <person name="Lee Y.J."/>
            <person name="Cho A."/>
            <person name="Mun J.H."/>
        </authorList>
    </citation>
    <scope>NUCLEOTIDE SEQUENCE [LARGE SCALE GENOMIC DNA]</scope>
    <source>
        <strain evidence="2">cv. WK10039</strain>
    </source>
</reference>
<name>A0A9W3BR10_RAPSA</name>
<dbReference type="CDD" id="cd10910">
    <property type="entry name" value="PIN_limkain_b1_N_like"/>
    <property type="match status" value="1"/>
</dbReference>
<dbReference type="PANTHER" id="PTHR14379:SF22">
    <property type="entry name" value="ENDONUCLEASE OR GLYCOSYL HYDROLASE"/>
    <property type="match status" value="1"/>
</dbReference>
<dbReference type="InterPro" id="IPR021139">
    <property type="entry name" value="NYN"/>
</dbReference>
<dbReference type="KEGG" id="rsz:130494931"/>
<dbReference type="AlphaFoldDB" id="A0A9W3BR10"/>
<protein>
    <submittedName>
        <fullName evidence="3">Uncharacterized protein LOC130494931</fullName>
    </submittedName>
</protein>
<proteinExistence type="predicted"/>
<dbReference type="Proteomes" id="UP000504610">
    <property type="component" value="Chromosome 5"/>
</dbReference>
<dbReference type="PANTHER" id="PTHR14379">
    <property type="entry name" value="LIMKAIN B LKAP"/>
    <property type="match status" value="1"/>
</dbReference>
<dbReference type="Pfam" id="PF01936">
    <property type="entry name" value="NYN"/>
    <property type="match status" value="1"/>
</dbReference>